<dbReference type="InterPro" id="IPR025164">
    <property type="entry name" value="Toastrack_DUF4097"/>
</dbReference>
<dbReference type="AlphaFoldDB" id="A0A9D2ASM6"/>
<dbReference type="EMBL" id="DXFA01000023">
    <property type="protein sequence ID" value="HIX47664.1"/>
    <property type="molecule type" value="Genomic_DNA"/>
</dbReference>
<reference evidence="3" key="1">
    <citation type="journal article" date="2021" name="PeerJ">
        <title>Extensive microbial diversity within the chicken gut microbiome revealed by metagenomics and culture.</title>
        <authorList>
            <person name="Gilroy R."/>
            <person name="Ravi A."/>
            <person name="Getino M."/>
            <person name="Pursley I."/>
            <person name="Horton D.L."/>
            <person name="Alikhan N.F."/>
            <person name="Baker D."/>
            <person name="Gharbi K."/>
            <person name="Hall N."/>
            <person name="Watson M."/>
            <person name="Adriaenssens E.M."/>
            <person name="Foster-Nyarko E."/>
            <person name="Jarju S."/>
            <person name="Secka A."/>
            <person name="Antonio M."/>
            <person name="Oren A."/>
            <person name="Chaudhuri R.R."/>
            <person name="La Ragione R."/>
            <person name="Hildebrand F."/>
            <person name="Pallen M.J."/>
        </authorList>
    </citation>
    <scope>NUCLEOTIDE SEQUENCE</scope>
    <source>
        <strain evidence="3">ChiSjej5B23-15282</strain>
    </source>
</reference>
<keyword evidence="1" id="KW-0732">Signal</keyword>
<evidence type="ECO:0000259" key="2">
    <source>
        <dbReference type="Pfam" id="PF13349"/>
    </source>
</evidence>
<comment type="caution">
    <text evidence="3">The sequence shown here is derived from an EMBL/GenBank/DDBJ whole genome shotgun (WGS) entry which is preliminary data.</text>
</comment>
<reference evidence="3" key="2">
    <citation type="submission" date="2021-04" db="EMBL/GenBank/DDBJ databases">
        <authorList>
            <person name="Gilroy R."/>
        </authorList>
    </citation>
    <scope>NUCLEOTIDE SEQUENCE</scope>
    <source>
        <strain evidence="3">ChiSjej5B23-15282</strain>
    </source>
</reference>
<evidence type="ECO:0000313" key="4">
    <source>
        <dbReference type="Proteomes" id="UP000824243"/>
    </source>
</evidence>
<feature type="non-terminal residue" evidence="3">
    <location>
        <position position="354"/>
    </location>
</feature>
<feature type="signal peptide" evidence="1">
    <location>
        <begin position="1"/>
        <end position="23"/>
    </location>
</feature>
<gene>
    <name evidence="3" type="ORF">H9981_01390</name>
</gene>
<organism evidence="3 4">
    <name type="scientific">Candidatus Mediterraneibacter caccavium</name>
    <dbReference type="NCBI Taxonomy" id="2838661"/>
    <lineage>
        <taxon>Bacteria</taxon>
        <taxon>Bacillati</taxon>
        <taxon>Bacillota</taxon>
        <taxon>Clostridia</taxon>
        <taxon>Lachnospirales</taxon>
        <taxon>Lachnospiraceae</taxon>
        <taxon>Mediterraneibacter</taxon>
    </lineage>
</organism>
<dbReference type="Gene3D" id="2.160.20.120">
    <property type="match status" value="1"/>
</dbReference>
<proteinExistence type="predicted"/>
<name>A0A9D2ASM6_9FIRM</name>
<dbReference type="Proteomes" id="UP000824243">
    <property type="component" value="Unassembled WGS sequence"/>
</dbReference>
<feature type="chain" id="PRO_5039623486" evidence="1">
    <location>
        <begin position="24"/>
        <end position="354"/>
    </location>
</feature>
<feature type="domain" description="DUF4097" evidence="2">
    <location>
        <begin position="66"/>
        <end position="221"/>
    </location>
</feature>
<evidence type="ECO:0000256" key="1">
    <source>
        <dbReference type="SAM" id="SignalP"/>
    </source>
</evidence>
<dbReference type="Pfam" id="PF13349">
    <property type="entry name" value="DUF4097"/>
    <property type="match status" value="1"/>
</dbReference>
<sequence>MKKTTRNILIISACCMGAGILSAAAGIAAGGWFGVQITRDGIRSASSETRPYILKKTKLDDFSSIKIDITSEADIEFLPSEDGSAYLEYTLDGTGAEPLWGVSGDTLTVTQKGILSGGIFLDIGSLSTFSDSVVRLYLPEGTDCSDVEISSDFGSMDISGFTADTLTLNLGYGDLDMKDISADTTDIYLDFGNLDMENITADTSEIYLDYGDLGIKGCSFTDTEITAASGTVETQDTSIDTLVLTDNYGDASLQGMTVRSADLTIESGSLYFAASGLETLTGVNEFGDTVFVLSDAQDYAYDLVTEFGEITLSDDIPGRLSSPATGEMSFTSDGGREKTIEFTAESGDIQVHEK</sequence>
<evidence type="ECO:0000313" key="3">
    <source>
        <dbReference type="EMBL" id="HIX47664.1"/>
    </source>
</evidence>
<accession>A0A9D2ASM6</accession>
<protein>
    <submittedName>
        <fullName evidence="3">DUF4097 domain-containing protein</fullName>
    </submittedName>
</protein>